<name>A0A386YKL2_BACPU</name>
<geneLocation type="plasmid" evidence="2">
    <name>pBP-B394</name>
</geneLocation>
<dbReference type="RefSeq" id="WP_172693045.1">
    <property type="nucleotide sequence ID" value="NZ_MH581228.1"/>
</dbReference>
<reference evidence="2" key="1">
    <citation type="submission" date="2018-07" db="EMBL/GenBank/DDBJ databases">
        <title>Plasmid diversity in Bacillus pumilus.</title>
        <authorList>
            <person name="Evdokimova O.V."/>
            <person name="Valentovich L.N."/>
        </authorList>
    </citation>
    <scope>NUCLEOTIDE SEQUENCE</scope>
    <source>
        <strain evidence="2">BIM 394</strain>
        <plasmid evidence="2">pBP-B394</plasmid>
    </source>
</reference>
<dbReference type="EMBL" id="MH581228">
    <property type="protein sequence ID" value="AYF52449.1"/>
    <property type="molecule type" value="Genomic_DNA"/>
</dbReference>
<evidence type="ECO:0000256" key="1">
    <source>
        <dbReference type="SAM" id="MobiDB-lite"/>
    </source>
</evidence>
<sequence length="53" mass="6530">MLINCDKFFINELQKEGYDLDYKKLIEIYRKSRESDGYQKRQSQKRKMYGDSE</sequence>
<accession>A0A386YKL2</accession>
<feature type="region of interest" description="Disordered" evidence="1">
    <location>
        <begin position="34"/>
        <end position="53"/>
    </location>
</feature>
<proteinExistence type="predicted"/>
<keyword evidence="2" id="KW-0614">Plasmid</keyword>
<protein>
    <submittedName>
        <fullName evidence="2">Uncharacterized protein</fullName>
    </submittedName>
</protein>
<dbReference type="AlphaFoldDB" id="A0A386YKL2"/>
<evidence type="ECO:0000313" key="2">
    <source>
        <dbReference type="EMBL" id="AYF52449.1"/>
    </source>
</evidence>
<organism evidence="2">
    <name type="scientific">Bacillus pumilus</name>
    <name type="common">Bacillus mesentericus</name>
    <dbReference type="NCBI Taxonomy" id="1408"/>
    <lineage>
        <taxon>Bacteria</taxon>
        <taxon>Bacillati</taxon>
        <taxon>Bacillota</taxon>
        <taxon>Bacilli</taxon>
        <taxon>Bacillales</taxon>
        <taxon>Bacillaceae</taxon>
        <taxon>Bacillus</taxon>
    </lineage>
</organism>